<dbReference type="EC" id="2.3.1.199" evidence="2"/>
<comment type="caution">
    <text evidence="12">The sequence shown here is derived from an EMBL/GenBank/DDBJ whole genome shotgun (WGS) entry which is preliminary data.</text>
</comment>
<feature type="transmembrane region" description="Helical" evidence="11">
    <location>
        <begin position="38"/>
        <end position="58"/>
    </location>
</feature>
<dbReference type="Proteomes" id="UP000677803">
    <property type="component" value="Unassembled WGS sequence"/>
</dbReference>
<evidence type="ECO:0000313" key="13">
    <source>
        <dbReference type="Proteomes" id="UP000677803"/>
    </source>
</evidence>
<evidence type="ECO:0000256" key="7">
    <source>
        <dbReference type="ARBA" id="ARBA00022989"/>
    </source>
</evidence>
<sequence>MVYSPVPVALVFLLYLCVVWAGPRLMRSRGPVDLKAVLILYNFSMFLVTSWLSNYSLLCQPVDYSSSPLAMRVRC</sequence>
<comment type="subcellular location">
    <subcellularLocation>
        <location evidence="1">Membrane</location>
        <topology evidence="1">Multi-pass membrane protein</topology>
    </subcellularLocation>
</comment>
<evidence type="ECO:0000256" key="11">
    <source>
        <dbReference type="SAM" id="Phobius"/>
    </source>
</evidence>
<evidence type="ECO:0000256" key="5">
    <source>
        <dbReference type="ARBA" id="ARBA00022692"/>
    </source>
</evidence>
<gene>
    <name evidence="12" type="ORF">MMEN_LOCUS18121</name>
</gene>
<dbReference type="GO" id="GO:0009922">
    <property type="term" value="F:fatty acid elongase activity"/>
    <property type="evidence" value="ECO:0007669"/>
    <property type="project" value="UniProtKB-EC"/>
</dbReference>
<evidence type="ECO:0000256" key="8">
    <source>
        <dbReference type="ARBA" id="ARBA00023098"/>
    </source>
</evidence>
<evidence type="ECO:0000256" key="3">
    <source>
        <dbReference type="ARBA" id="ARBA00022516"/>
    </source>
</evidence>
<dbReference type="GO" id="GO:0016020">
    <property type="term" value="C:membrane"/>
    <property type="evidence" value="ECO:0007669"/>
    <property type="project" value="UniProtKB-SubCell"/>
</dbReference>
<evidence type="ECO:0000256" key="9">
    <source>
        <dbReference type="ARBA" id="ARBA00023136"/>
    </source>
</evidence>
<accession>A0A8S4BQK0</accession>
<dbReference type="InterPro" id="IPR002076">
    <property type="entry name" value="ELO_fam"/>
</dbReference>
<evidence type="ECO:0000256" key="1">
    <source>
        <dbReference type="ARBA" id="ARBA00004141"/>
    </source>
</evidence>
<keyword evidence="10" id="KW-0275">Fatty acid biosynthesis</keyword>
<organism evidence="12 13">
    <name type="scientific">Menidia menidia</name>
    <name type="common">Atlantic silverside</name>
    <dbReference type="NCBI Taxonomy" id="238744"/>
    <lineage>
        <taxon>Eukaryota</taxon>
        <taxon>Metazoa</taxon>
        <taxon>Chordata</taxon>
        <taxon>Craniata</taxon>
        <taxon>Vertebrata</taxon>
        <taxon>Euteleostomi</taxon>
        <taxon>Actinopterygii</taxon>
        <taxon>Neopterygii</taxon>
        <taxon>Teleostei</taxon>
        <taxon>Neoteleostei</taxon>
        <taxon>Acanthomorphata</taxon>
        <taxon>Ovalentaria</taxon>
        <taxon>Atherinomorphae</taxon>
        <taxon>Atheriniformes</taxon>
        <taxon>Atherinopsidae</taxon>
        <taxon>Menidiinae</taxon>
        <taxon>Menidia</taxon>
    </lineage>
</organism>
<evidence type="ECO:0000256" key="2">
    <source>
        <dbReference type="ARBA" id="ARBA00012307"/>
    </source>
</evidence>
<dbReference type="AlphaFoldDB" id="A0A8S4BQK0"/>
<dbReference type="Pfam" id="PF01151">
    <property type="entry name" value="ELO"/>
    <property type="match status" value="1"/>
</dbReference>
<keyword evidence="7 11" id="KW-1133">Transmembrane helix</keyword>
<feature type="transmembrane region" description="Helical" evidence="11">
    <location>
        <begin position="6"/>
        <end position="26"/>
    </location>
</feature>
<evidence type="ECO:0000256" key="6">
    <source>
        <dbReference type="ARBA" id="ARBA00022832"/>
    </source>
</evidence>
<keyword evidence="5 11" id="KW-0812">Transmembrane</keyword>
<proteinExistence type="predicted"/>
<dbReference type="OrthoDB" id="434092at2759"/>
<evidence type="ECO:0000256" key="10">
    <source>
        <dbReference type="ARBA" id="ARBA00023160"/>
    </source>
</evidence>
<keyword evidence="9 11" id="KW-0472">Membrane</keyword>
<keyword evidence="6" id="KW-0276">Fatty acid metabolism</keyword>
<protein>
    <recommendedName>
        <fullName evidence="2">very-long-chain 3-oxoacyl-CoA synthase</fullName>
        <ecNumber evidence="2">2.3.1.199</ecNumber>
    </recommendedName>
</protein>
<dbReference type="GO" id="GO:0006633">
    <property type="term" value="P:fatty acid biosynthetic process"/>
    <property type="evidence" value="ECO:0007669"/>
    <property type="project" value="UniProtKB-KW"/>
</dbReference>
<dbReference type="EMBL" id="CAJRST010037777">
    <property type="protein sequence ID" value="CAG5999472.1"/>
    <property type="molecule type" value="Genomic_DNA"/>
</dbReference>
<keyword evidence="13" id="KW-1185">Reference proteome</keyword>
<reference evidence="12" key="1">
    <citation type="submission" date="2021-05" db="EMBL/GenBank/DDBJ databases">
        <authorList>
            <person name="Tigano A."/>
        </authorList>
    </citation>
    <scope>NUCLEOTIDE SEQUENCE</scope>
</reference>
<evidence type="ECO:0000313" key="12">
    <source>
        <dbReference type="EMBL" id="CAG5999472.1"/>
    </source>
</evidence>
<keyword evidence="3" id="KW-0444">Lipid biosynthesis</keyword>
<keyword evidence="4" id="KW-0808">Transferase</keyword>
<keyword evidence="8" id="KW-0443">Lipid metabolism</keyword>
<name>A0A8S4BQK0_9TELE</name>
<evidence type="ECO:0000256" key="4">
    <source>
        <dbReference type="ARBA" id="ARBA00022679"/>
    </source>
</evidence>